<evidence type="ECO:0000313" key="1">
    <source>
        <dbReference type="EMBL" id="KAL0849805.1"/>
    </source>
</evidence>
<reference evidence="3 4" key="1">
    <citation type="submission" date="2024-06" db="EMBL/GenBank/DDBJ databases">
        <title>A chromosome-level genome assembly of beet webworm, Loxostege sticticalis.</title>
        <authorList>
            <person name="Zhang Y."/>
        </authorList>
    </citation>
    <scope>NUCLEOTIDE SEQUENCE [LARGE SCALE GENOMIC DNA]</scope>
    <source>
        <strain evidence="2">AQ026</strain>
        <strain evidence="1">AQ028</strain>
        <tissue evidence="1">Male pupae</tissue>
        <tissue evidence="2">Whole body</tissue>
    </source>
</reference>
<protein>
    <submittedName>
        <fullName evidence="1">Uncharacterized protein</fullName>
    </submittedName>
</protein>
<evidence type="ECO:0000313" key="4">
    <source>
        <dbReference type="Proteomes" id="UP001549921"/>
    </source>
</evidence>
<dbReference type="Proteomes" id="UP001549920">
    <property type="component" value="Unassembled WGS sequence"/>
</dbReference>
<dbReference type="EMBL" id="JBEUOH010000003">
    <property type="protein sequence ID" value="KAL0895361.1"/>
    <property type="molecule type" value="Genomic_DNA"/>
</dbReference>
<keyword evidence="3" id="KW-1185">Reference proteome</keyword>
<comment type="caution">
    <text evidence="1">The sequence shown here is derived from an EMBL/GenBank/DDBJ whole genome shotgun (WGS) entry which is preliminary data.</text>
</comment>
<evidence type="ECO:0000313" key="2">
    <source>
        <dbReference type="EMBL" id="KAL0895361.1"/>
    </source>
</evidence>
<evidence type="ECO:0000313" key="3">
    <source>
        <dbReference type="Proteomes" id="UP001549920"/>
    </source>
</evidence>
<name>A0ABD0TKI8_LOXSC</name>
<dbReference type="Proteomes" id="UP001549921">
    <property type="component" value="Unassembled WGS sequence"/>
</dbReference>
<accession>A0ABD0TKI8</accession>
<dbReference type="EMBL" id="JBEDNZ010000003">
    <property type="protein sequence ID" value="KAL0849805.1"/>
    <property type="molecule type" value="Genomic_DNA"/>
</dbReference>
<sequence>MVAEPKIIGHPLPFPNTLVGTIKRACWVIPEIVGSSALAVVGIAMATYGVMNYINTDGDNREYKWVYTVIRDDDPRACKLKNPVYTQYKC</sequence>
<organism evidence="1 4">
    <name type="scientific">Loxostege sticticalis</name>
    <name type="common">Beet webworm moth</name>
    <dbReference type="NCBI Taxonomy" id="481309"/>
    <lineage>
        <taxon>Eukaryota</taxon>
        <taxon>Metazoa</taxon>
        <taxon>Ecdysozoa</taxon>
        <taxon>Arthropoda</taxon>
        <taxon>Hexapoda</taxon>
        <taxon>Insecta</taxon>
        <taxon>Pterygota</taxon>
        <taxon>Neoptera</taxon>
        <taxon>Endopterygota</taxon>
        <taxon>Lepidoptera</taxon>
        <taxon>Glossata</taxon>
        <taxon>Ditrysia</taxon>
        <taxon>Pyraloidea</taxon>
        <taxon>Crambidae</taxon>
        <taxon>Pyraustinae</taxon>
        <taxon>Loxostege</taxon>
    </lineage>
</organism>
<proteinExistence type="predicted"/>
<dbReference type="AlphaFoldDB" id="A0ABD0TKI8"/>
<gene>
    <name evidence="2" type="ORF">ABMA27_011495</name>
    <name evidence="1" type="ORF">ABMA28_011747</name>
</gene>